<dbReference type="GO" id="GO:0016887">
    <property type="term" value="F:ATP hydrolysis activity"/>
    <property type="evidence" value="ECO:0007669"/>
    <property type="project" value="InterPro"/>
</dbReference>
<evidence type="ECO:0000256" key="3">
    <source>
        <dbReference type="ARBA" id="ARBA00022448"/>
    </source>
</evidence>
<dbReference type="GO" id="GO:0005886">
    <property type="term" value="C:plasma membrane"/>
    <property type="evidence" value="ECO:0007669"/>
    <property type="project" value="UniProtKB-SubCell"/>
</dbReference>
<accession>A0A8J3GJQ5</accession>
<dbReference type="PANTHER" id="PTHR43776:SF7">
    <property type="entry name" value="D,D-DIPEPTIDE TRANSPORT ATP-BINDING PROTEIN DDPF-RELATED"/>
    <property type="match status" value="1"/>
</dbReference>
<evidence type="ECO:0000313" key="9">
    <source>
        <dbReference type="Proteomes" id="UP000630142"/>
    </source>
</evidence>
<keyword evidence="4" id="KW-0547">Nucleotide-binding</keyword>
<dbReference type="EMBL" id="BMZQ01000001">
    <property type="protein sequence ID" value="GHD10402.1"/>
    <property type="molecule type" value="Genomic_DNA"/>
</dbReference>
<feature type="domain" description="ABC transporter" evidence="7">
    <location>
        <begin position="332"/>
        <end position="583"/>
    </location>
</feature>
<dbReference type="InterPro" id="IPR003439">
    <property type="entry name" value="ABC_transporter-like_ATP-bd"/>
</dbReference>
<sequence>MSLLEIEKLTLSIGNFPILRGIDLQLEKGEVMGVVGESGSGKSMTALTLMQLLPHGAQTGGRITFDGKDILHATEAEMLALRGDDIGMVFQEPMTALNPVKTIGEQVAEGIRWHTKASRADAESRAAAMLDRVGLPQSKFPLTRYPHQLSGGQRQRVVIAIACALKPKLLVADEPTTALDVVLQKQILDLLRDLVDERDMGLLLISHDLAVVAEMADHITIMRHGEVIESGETSAVLTAKAHPYTAQLAEASAHVPSNRRSIPPSALPGISPSRGDIGPSSNVQRPLGAQSHQEHIKQTSPVRTAAVQSPFSLHEGEMPGRAEGGVTLPPLLTVQSVTRDYAGRRTGLFSREKPFRAVDDVSFTVHPGQSVALVGRSGCGKSTLARMILALDRPSSGSITFDGHRLETSKDRDLRDARRNMQVVFQDPYGSFNPRHRVERLVAEPLHLLQTKPSREERRALVSKALDDVGLKPADMNKYPHEFSGGQRQRLSIARAVITRPKLIVADEPVSALDVSIRAQVLDLFAELNERLGVAYLFITHDLTVARAITDEVMVMHDGRIVERGETHAILDHPQSDAAKALVAAAPDLDRALAARAARINAAC</sequence>
<dbReference type="PROSITE" id="PS50893">
    <property type="entry name" value="ABC_TRANSPORTER_2"/>
    <property type="match status" value="2"/>
</dbReference>
<protein>
    <submittedName>
        <fullName evidence="8">Peptide ABC transporter ATP-binding protein</fullName>
    </submittedName>
</protein>
<evidence type="ECO:0000256" key="2">
    <source>
        <dbReference type="ARBA" id="ARBA00005417"/>
    </source>
</evidence>
<dbReference type="Gene3D" id="3.40.50.300">
    <property type="entry name" value="P-loop containing nucleotide triphosphate hydrolases"/>
    <property type="match status" value="2"/>
</dbReference>
<evidence type="ECO:0000256" key="5">
    <source>
        <dbReference type="ARBA" id="ARBA00022840"/>
    </source>
</evidence>
<dbReference type="NCBIfam" id="NF008453">
    <property type="entry name" value="PRK11308.1"/>
    <property type="match status" value="2"/>
</dbReference>
<evidence type="ECO:0000259" key="7">
    <source>
        <dbReference type="PROSITE" id="PS50893"/>
    </source>
</evidence>
<keyword evidence="3" id="KW-0813">Transport</keyword>
<dbReference type="FunFam" id="3.40.50.300:FF:000016">
    <property type="entry name" value="Oligopeptide ABC transporter ATP-binding component"/>
    <property type="match status" value="1"/>
</dbReference>
<dbReference type="PROSITE" id="PS00211">
    <property type="entry name" value="ABC_TRANSPORTER_1"/>
    <property type="match status" value="1"/>
</dbReference>
<feature type="region of interest" description="Disordered" evidence="6">
    <location>
        <begin position="250"/>
        <end position="304"/>
    </location>
</feature>
<dbReference type="InterPro" id="IPR017871">
    <property type="entry name" value="ABC_transporter-like_CS"/>
</dbReference>
<dbReference type="SUPFAM" id="SSF52540">
    <property type="entry name" value="P-loop containing nucleoside triphosphate hydrolases"/>
    <property type="match status" value="2"/>
</dbReference>
<evidence type="ECO:0000256" key="1">
    <source>
        <dbReference type="ARBA" id="ARBA00004417"/>
    </source>
</evidence>
<gene>
    <name evidence="8" type="ORF">GCM10016234_12230</name>
</gene>
<name>A0A8J3GJQ5_9HYPH</name>
<dbReference type="RefSeq" id="WP_189502525.1">
    <property type="nucleotide sequence ID" value="NZ_BMZQ01000001.1"/>
</dbReference>
<reference evidence="8" key="2">
    <citation type="submission" date="2020-09" db="EMBL/GenBank/DDBJ databases">
        <authorList>
            <person name="Sun Q."/>
            <person name="Kim S."/>
        </authorList>
    </citation>
    <scope>NUCLEOTIDE SEQUENCE</scope>
    <source>
        <strain evidence="8">KCTC 42249</strain>
    </source>
</reference>
<comment type="similarity">
    <text evidence="2">Belongs to the ABC transporter superfamily.</text>
</comment>
<feature type="domain" description="ABC transporter" evidence="7">
    <location>
        <begin position="4"/>
        <end position="249"/>
    </location>
</feature>
<evidence type="ECO:0000256" key="6">
    <source>
        <dbReference type="SAM" id="MobiDB-lite"/>
    </source>
</evidence>
<evidence type="ECO:0000256" key="4">
    <source>
        <dbReference type="ARBA" id="ARBA00022741"/>
    </source>
</evidence>
<keyword evidence="5 8" id="KW-0067">ATP-binding</keyword>
<dbReference type="AlphaFoldDB" id="A0A8J3GJQ5"/>
<reference evidence="8" key="1">
    <citation type="journal article" date="2014" name="Int. J. Syst. Evol. Microbiol.">
        <title>Complete genome sequence of Corynebacterium casei LMG S-19264T (=DSM 44701T), isolated from a smear-ripened cheese.</title>
        <authorList>
            <consortium name="US DOE Joint Genome Institute (JGI-PGF)"/>
            <person name="Walter F."/>
            <person name="Albersmeier A."/>
            <person name="Kalinowski J."/>
            <person name="Ruckert C."/>
        </authorList>
    </citation>
    <scope>NUCLEOTIDE SEQUENCE</scope>
    <source>
        <strain evidence="8">KCTC 42249</strain>
    </source>
</reference>
<dbReference type="GO" id="GO:0005524">
    <property type="term" value="F:ATP binding"/>
    <property type="evidence" value="ECO:0007669"/>
    <property type="project" value="UniProtKB-KW"/>
</dbReference>
<comment type="subcellular location">
    <subcellularLocation>
        <location evidence="1">Cell inner membrane</location>
        <topology evidence="1">Peripheral membrane protein</topology>
    </subcellularLocation>
</comment>
<dbReference type="Pfam" id="PF00005">
    <property type="entry name" value="ABC_tran"/>
    <property type="match status" value="2"/>
</dbReference>
<keyword evidence="9" id="KW-1185">Reference proteome</keyword>
<dbReference type="SMART" id="SM00382">
    <property type="entry name" value="AAA"/>
    <property type="match status" value="2"/>
</dbReference>
<dbReference type="CDD" id="cd03257">
    <property type="entry name" value="ABC_NikE_OppD_transporters"/>
    <property type="match status" value="2"/>
</dbReference>
<organism evidence="8 9">
    <name type="scientific">Tianweitania populi</name>
    <dbReference type="NCBI Taxonomy" id="1607949"/>
    <lineage>
        <taxon>Bacteria</taxon>
        <taxon>Pseudomonadati</taxon>
        <taxon>Pseudomonadota</taxon>
        <taxon>Alphaproteobacteria</taxon>
        <taxon>Hyphomicrobiales</taxon>
        <taxon>Phyllobacteriaceae</taxon>
        <taxon>Tianweitania</taxon>
    </lineage>
</organism>
<comment type="caution">
    <text evidence="8">The sequence shown here is derived from an EMBL/GenBank/DDBJ whole genome shotgun (WGS) entry which is preliminary data.</text>
</comment>
<evidence type="ECO:0000313" key="8">
    <source>
        <dbReference type="EMBL" id="GHD10402.1"/>
    </source>
</evidence>
<dbReference type="PANTHER" id="PTHR43776">
    <property type="entry name" value="TRANSPORT ATP-BINDING PROTEIN"/>
    <property type="match status" value="1"/>
</dbReference>
<dbReference type="GO" id="GO:0055085">
    <property type="term" value="P:transmembrane transport"/>
    <property type="evidence" value="ECO:0007669"/>
    <property type="project" value="UniProtKB-ARBA"/>
</dbReference>
<proteinExistence type="inferred from homology"/>
<dbReference type="NCBIfam" id="NF007739">
    <property type="entry name" value="PRK10419.1"/>
    <property type="match status" value="2"/>
</dbReference>
<dbReference type="Proteomes" id="UP000630142">
    <property type="component" value="Unassembled WGS sequence"/>
</dbReference>
<dbReference type="InterPro" id="IPR003593">
    <property type="entry name" value="AAA+_ATPase"/>
</dbReference>
<dbReference type="InterPro" id="IPR050319">
    <property type="entry name" value="ABC_transp_ATP-bind"/>
</dbReference>
<dbReference type="InterPro" id="IPR027417">
    <property type="entry name" value="P-loop_NTPase"/>
</dbReference>